<evidence type="ECO:0000313" key="1">
    <source>
        <dbReference type="EMBL" id="KAK0600899.1"/>
    </source>
</evidence>
<evidence type="ECO:0000313" key="2">
    <source>
        <dbReference type="Proteomes" id="UP001168877"/>
    </source>
</evidence>
<dbReference type="Pfam" id="PF12095">
    <property type="entry name" value="CRR7"/>
    <property type="match status" value="1"/>
</dbReference>
<sequence length="363" mass="41094">MACFRYDCKCAPDEFLENKMEERRQGPMRMEKIAKWPEVSNAWNFHFDDDDESEGAYVASFKQFGSLELFTMLRVAVEGVALNKLHSFNSKNESRQHTLAPFVQACSLAVTEQPKIASHRIDAVKVCATRRRRIAYSRTETYVLLEPGKDEMFVTEEELKARLTYWLENWPGKALPRDLARFATIHDAVSFLVTSVCELELEGDVGSLQCEIAELGSSSMISSEDVLDSPMNDVSREEEIHSLYNSSIQADVSSNEVVEGIPRKSQPFRRRHILDGYSTEAVADVLEKGLLQLLGSWRSRELDRRFRTVFARKIEPELSRLSSSLDGEDDISLVLEIKELISLLTRVLVDLLNTSSSLSTPGA</sequence>
<dbReference type="Gene3D" id="3.90.940.40">
    <property type="entry name" value="Protein CHLORORESPIRATORY REDUCTION 7"/>
    <property type="match status" value="1"/>
</dbReference>
<gene>
    <name evidence="1" type="ORF">LWI29_019383</name>
</gene>
<dbReference type="Proteomes" id="UP001168877">
    <property type="component" value="Unassembled WGS sequence"/>
</dbReference>
<proteinExistence type="predicted"/>
<protein>
    <submittedName>
        <fullName evidence="1">Uncharacterized protein</fullName>
    </submittedName>
</protein>
<dbReference type="InterPro" id="IPR021954">
    <property type="entry name" value="CRR7"/>
</dbReference>
<reference evidence="1" key="1">
    <citation type="journal article" date="2022" name="Plant J.">
        <title>Strategies of tolerance reflected in two North American maple genomes.</title>
        <authorList>
            <person name="McEvoy S.L."/>
            <person name="Sezen U.U."/>
            <person name="Trouern-Trend A."/>
            <person name="McMahon S.M."/>
            <person name="Schaberg P.G."/>
            <person name="Yang J."/>
            <person name="Wegrzyn J.L."/>
            <person name="Swenson N.G."/>
        </authorList>
    </citation>
    <scope>NUCLEOTIDE SEQUENCE</scope>
    <source>
        <strain evidence="1">NS2018</strain>
    </source>
</reference>
<dbReference type="PANTHER" id="PTHR36803">
    <property type="entry name" value="PROTEIN CHLORORESPIRATORY REDUCTION 7, CHLOROPLASTIC"/>
    <property type="match status" value="1"/>
</dbReference>
<keyword evidence="2" id="KW-1185">Reference proteome</keyword>
<accession>A0AA39T4E8</accession>
<dbReference type="GO" id="GO:0009570">
    <property type="term" value="C:chloroplast stroma"/>
    <property type="evidence" value="ECO:0007669"/>
    <property type="project" value="TreeGrafter"/>
</dbReference>
<comment type="caution">
    <text evidence="1">The sequence shown here is derived from an EMBL/GenBank/DDBJ whole genome shotgun (WGS) entry which is preliminary data.</text>
</comment>
<organism evidence="1 2">
    <name type="scientific">Acer saccharum</name>
    <name type="common">Sugar maple</name>
    <dbReference type="NCBI Taxonomy" id="4024"/>
    <lineage>
        <taxon>Eukaryota</taxon>
        <taxon>Viridiplantae</taxon>
        <taxon>Streptophyta</taxon>
        <taxon>Embryophyta</taxon>
        <taxon>Tracheophyta</taxon>
        <taxon>Spermatophyta</taxon>
        <taxon>Magnoliopsida</taxon>
        <taxon>eudicotyledons</taxon>
        <taxon>Gunneridae</taxon>
        <taxon>Pentapetalae</taxon>
        <taxon>rosids</taxon>
        <taxon>malvids</taxon>
        <taxon>Sapindales</taxon>
        <taxon>Sapindaceae</taxon>
        <taxon>Hippocastanoideae</taxon>
        <taxon>Acereae</taxon>
        <taxon>Acer</taxon>
    </lineage>
</organism>
<dbReference type="AlphaFoldDB" id="A0AA39T4E8"/>
<dbReference type="InterPro" id="IPR038150">
    <property type="entry name" value="CRR7-like_sf"/>
</dbReference>
<dbReference type="PANTHER" id="PTHR36803:SF1">
    <property type="entry name" value="PROTEIN CHLORORESPIRATORY REDUCTION 7, CHLOROPLASTIC"/>
    <property type="match status" value="1"/>
</dbReference>
<dbReference type="EMBL" id="JAUESC010000003">
    <property type="protein sequence ID" value="KAK0600899.1"/>
    <property type="molecule type" value="Genomic_DNA"/>
</dbReference>
<name>A0AA39T4E8_ACESA</name>
<reference evidence="1" key="2">
    <citation type="submission" date="2023-06" db="EMBL/GenBank/DDBJ databases">
        <authorList>
            <person name="Swenson N.G."/>
            <person name="Wegrzyn J.L."/>
            <person name="Mcevoy S.L."/>
        </authorList>
    </citation>
    <scope>NUCLEOTIDE SEQUENCE</scope>
    <source>
        <strain evidence="1">NS2018</strain>
        <tissue evidence="1">Leaf</tissue>
    </source>
</reference>